<dbReference type="EMBL" id="FPBO01000021">
    <property type="protein sequence ID" value="SFV02734.1"/>
    <property type="molecule type" value="Genomic_DNA"/>
</dbReference>
<dbReference type="InterPro" id="IPR018376">
    <property type="entry name" value="Enoyl-CoA_hyd/isom_CS"/>
</dbReference>
<evidence type="ECO:0000313" key="3">
    <source>
        <dbReference type="EMBL" id="SFV02734.1"/>
    </source>
</evidence>
<comment type="similarity">
    <text evidence="1 2">Belongs to the enoyl-CoA hydratase/isomerase family.</text>
</comment>
<dbReference type="Proteomes" id="UP000199391">
    <property type="component" value="Unassembled WGS sequence"/>
</dbReference>
<protein>
    <submittedName>
        <fullName evidence="3">Enoyl-CoA hydratase</fullName>
    </submittedName>
</protein>
<dbReference type="PANTHER" id="PTHR43459:SF1">
    <property type="entry name" value="EG:BACN32G11.4 PROTEIN"/>
    <property type="match status" value="1"/>
</dbReference>
<dbReference type="GO" id="GO:0003824">
    <property type="term" value="F:catalytic activity"/>
    <property type="evidence" value="ECO:0007669"/>
    <property type="project" value="InterPro"/>
</dbReference>
<dbReference type="Pfam" id="PF00378">
    <property type="entry name" value="ECH_1"/>
    <property type="match status" value="1"/>
</dbReference>
<name>A0A1I7KZK3_9BURK</name>
<dbReference type="CDD" id="cd06558">
    <property type="entry name" value="crotonase-like"/>
    <property type="match status" value="1"/>
</dbReference>
<gene>
    <name evidence="3" type="ORF">SAMN05216552_102155</name>
</gene>
<dbReference type="OrthoDB" id="9777711at2"/>
<dbReference type="Gene3D" id="1.10.12.10">
    <property type="entry name" value="Lyase 2-enoyl-coa Hydratase, Chain A, domain 2"/>
    <property type="match status" value="1"/>
</dbReference>
<dbReference type="RefSeq" id="WP_093557472.1">
    <property type="nucleotide sequence ID" value="NZ_FPBO01000021.1"/>
</dbReference>
<evidence type="ECO:0000256" key="2">
    <source>
        <dbReference type="RuleBase" id="RU003707"/>
    </source>
</evidence>
<dbReference type="STRING" id="1035707.SAMN05216552_102155"/>
<accession>A0A1I7KZK3</accession>
<reference evidence="4" key="1">
    <citation type="submission" date="2016-10" db="EMBL/GenBank/DDBJ databases">
        <authorList>
            <person name="Varghese N."/>
            <person name="Submissions S."/>
        </authorList>
    </citation>
    <scope>NUCLEOTIDE SEQUENCE [LARGE SCALE GENOMIC DNA]</scope>
    <source>
        <strain evidence="4">CGMCC 1.11014</strain>
    </source>
</reference>
<dbReference type="InterPro" id="IPR029045">
    <property type="entry name" value="ClpP/crotonase-like_dom_sf"/>
</dbReference>
<dbReference type="PANTHER" id="PTHR43459">
    <property type="entry name" value="ENOYL-COA HYDRATASE"/>
    <property type="match status" value="1"/>
</dbReference>
<dbReference type="InterPro" id="IPR014748">
    <property type="entry name" value="Enoyl-CoA_hydra_C"/>
</dbReference>
<evidence type="ECO:0000313" key="4">
    <source>
        <dbReference type="Proteomes" id="UP000199391"/>
    </source>
</evidence>
<dbReference type="Gene3D" id="3.90.226.10">
    <property type="entry name" value="2-enoyl-CoA Hydratase, Chain A, domain 1"/>
    <property type="match status" value="1"/>
</dbReference>
<evidence type="ECO:0000256" key="1">
    <source>
        <dbReference type="ARBA" id="ARBA00005254"/>
    </source>
</evidence>
<keyword evidence="4" id="KW-1185">Reference proteome</keyword>
<proteinExistence type="inferred from homology"/>
<organism evidence="3 4">
    <name type="scientific">Pseudoduganella namucuonensis</name>
    <dbReference type="NCBI Taxonomy" id="1035707"/>
    <lineage>
        <taxon>Bacteria</taxon>
        <taxon>Pseudomonadati</taxon>
        <taxon>Pseudomonadota</taxon>
        <taxon>Betaproteobacteria</taxon>
        <taxon>Burkholderiales</taxon>
        <taxon>Oxalobacteraceae</taxon>
        <taxon>Telluria group</taxon>
        <taxon>Pseudoduganella</taxon>
    </lineage>
</organism>
<dbReference type="PROSITE" id="PS00166">
    <property type="entry name" value="ENOYL_COA_HYDRATASE"/>
    <property type="match status" value="1"/>
</dbReference>
<dbReference type="AlphaFoldDB" id="A0A1I7KZK3"/>
<dbReference type="InterPro" id="IPR001753">
    <property type="entry name" value="Enoyl-CoA_hydra/iso"/>
</dbReference>
<sequence>MSQSTQAIVHRRAGAVAHIQFNRPQALNAIDSDMAAAFLRCCRDIAADDGVRAVLLSGAGRAFMAGGDVASFRSDPAGIEPSIIAPMHEALALLAGQSAPVLACVHGAVAGAGLSMALAADLVIAAEGTRFSFAYAALGASGDLGVSWSLPRAVGLRAALEIALLPEPLDAARARELGMVNRVVPADTLMVEGEALAERLAAGPTFAYGKIRGLMRASFGREFGPQLDAERDAFADCTRTDDFQGAVAAFLDKRKAEFAGR</sequence>
<dbReference type="SUPFAM" id="SSF52096">
    <property type="entry name" value="ClpP/crotonase"/>
    <property type="match status" value="1"/>
</dbReference>